<organism evidence="2 3">
    <name type="scientific">Pristionchus entomophagus</name>
    <dbReference type="NCBI Taxonomy" id="358040"/>
    <lineage>
        <taxon>Eukaryota</taxon>
        <taxon>Metazoa</taxon>
        <taxon>Ecdysozoa</taxon>
        <taxon>Nematoda</taxon>
        <taxon>Chromadorea</taxon>
        <taxon>Rhabditida</taxon>
        <taxon>Rhabditina</taxon>
        <taxon>Diplogasteromorpha</taxon>
        <taxon>Diplogasteroidea</taxon>
        <taxon>Neodiplogasteridae</taxon>
        <taxon>Pristionchus</taxon>
    </lineage>
</organism>
<evidence type="ECO:0000259" key="1">
    <source>
        <dbReference type="PROSITE" id="PS51462"/>
    </source>
</evidence>
<evidence type="ECO:0000313" key="3">
    <source>
        <dbReference type="Proteomes" id="UP001432027"/>
    </source>
</evidence>
<dbReference type="InterPro" id="IPR000086">
    <property type="entry name" value="NUDIX_hydrolase_dom"/>
</dbReference>
<dbReference type="CDD" id="cd03670">
    <property type="entry name" value="NUDIX_ADPRase_Nudt9"/>
    <property type="match status" value="1"/>
</dbReference>
<feature type="domain" description="Nudix hydrolase" evidence="1">
    <location>
        <begin position="116"/>
        <end position="257"/>
    </location>
</feature>
<dbReference type="Pfam" id="PF25969">
    <property type="entry name" value="NUDT9_N"/>
    <property type="match status" value="1"/>
</dbReference>
<dbReference type="SUPFAM" id="SSF55811">
    <property type="entry name" value="Nudix"/>
    <property type="match status" value="1"/>
</dbReference>
<feature type="non-terminal residue" evidence="2">
    <location>
        <position position="1"/>
    </location>
</feature>
<dbReference type="InterPro" id="IPR015797">
    <property type="entry name" value="NUDIX_hydrolase-like_dom_sf"/>
</dbReference>
<sequence length="260" mass="28965">HLVCRPSLIKMHLKCRNTDVPYLNSSVKRVLVPDDKVPWSTEWPSYTPVEHTDSNIHGKPWADINDLSLMRFNSVDGNVNRKSHNVDYSFDGKGRPLNPMGRTGMSGRGILGRWGPNHAADPIVSRTKEGRLQFVAIKRTDTGEWAIPGGMVDPGEEVSATLKREFGEEALGGKSADMDKVWKNGKRVYAGYVDDPRNTDNAWMETVVSNFHDDEGVMDDVKLEAGDDAASVRWVDVQSNEPLYASHKSFIDLLKSSINA</sequence>
<dbReference type="PANTHER" id="PTHR13030">
    <property type="entry name" value="NUDIX HYDROLASE"/>
    <property type="match status" value="1"/>
</dbReference>
<protein>
    <recommendedName>
        <fullName evidence="1">Nudix hydrolase domain-containing protein</fullName>
    </recommendedName>
</protein>
<dbReference type="Gene3D" id="3.90.79.10">
    <property type="entry name" value="Nucleoside Triphosphate Pyrophosphohydrolase"/>
    <property type="match status" value="1"/>
</dbReference>
<evidence type="ECO:0000313" key="2">
    <source>
        <dbReference type="EMBL" id="GMS84387.1"/>
    </source>
</evidence>
<proteinExistence type="predicted"/>
<dbReference type="FunFam" id="3.90.79.10:FF:000110">
    <property type="entry name" value="Putative nudix hydrolase 6"/>
    <property type="match status" value="1"/>
</dbReference>
<dbReference type="Proteomes" id="UP001432027">
    <property type="component" value="Unassembled WGS sequence"/>
</dbReference>
<gene>
    <name evidence="2" type="ORF">PENTCL1PPCAC_6562</name>
</gene>
<name>A0AAV5SLZ9_9BILA</name>
<dbReference type="InterPro" id="IPR039989">
    <property type="entry name" value="NUDT9"/>
</dbReference>
<keyword evidence="3" id="KW-1185">Reference proteome</keyword>
<dbReference type="AlphaFoldDB" id="A0AAV5SLZ9"/>
<dbReference type="PANTHER" id="PTHR13030:SF8">
    <property type="entry name" value="ADP-RIBOSE PYROPHOSPHATASE, MITOCHONDRIAL"/>
    <property type="match status" value="1"/>
</dbReference>
<dbReference type="EMBL" id="BTSX01000002">
    <property type="protein sequence ID" value="GMS84387.1"/>
    <property type="molecule type" value="Genomic_DNA"/>
</dbReference>
<comment type="caution">
    <text evidence="2">The sequence shown here is derived from an EMBL/GenBank/DDBJ whole genome shotgun (WGS) entry which is preliminary data.</text>
</comment>
<dbReference type="GO" id="GO:0047631">
    <property type="term" value="F:ADP-ribose diphosphatase activity"/>
    <property type="evidence" value="ECO:0007669"/>
    <property type="project" value="InterPro"/>
</dbReference>
<dbReference type="Pfam" id="PF00293">
    <property type="entry name" value="NUDIX"/>
    <property type="match status" value="1"/>
</dbReference>
<accession>A0AAV5SLZ9</accession>
<reference evidence="2" key="1">
    <citation type="submission" date="2023-10" db="EMBL/GenBank/DDBJ databases">
        <title>Genome assembly of Pristionchus species.</title>
        <authorList>
            <person name="Yoshida K."/>
            <person name="Sommer R.J."/>
        </authorList>
    </citation>
    <scope>NUCLEOTIDE SEQUENCE</scope>
    <source>
        <strain evidence="2">RS0144</strain>
    </source>
</reference>
<dbReference type="PROSITE" id="PS51462">
    <property type="entry name" value="NUDIX"/>
    <property type="match status" value="1"/>
</dbReference>